<organism evidence="14 15">
    <name type="scientific">Stylosanthes scabra</name>
    <dbReference type="NCBI Taxonomy" id="79078"/>
    <lineage>
        <taxon>Eukaryota</taxon>
        <taxon>Viridiplantae</taxon>
        <taxon>Streptophyta</taxon>
        <taxon>Embryophyta</taxon>
        <taxon>Tracheophyta</taxon>
        <taxon>Spermatophyta</taxon>
        <taxon>Magnoliopsida</taxon>
        <taxon>eudicotyledons</taxon>
        <taxon>Gunneridae</taxon>
        <taxon>Pentapetalae</taxon>
        <taxon>rosids</taxon>
        <taxon>fabids</taxon>
        <taxon>Fabales</taxon>
        <taxon>Fabaceae</taxon>
        <taxon>Papilionoideae</taxon>
        <taxon>50 kb inversion clade</taxon>
        <taxon>dalbergioids sensu lato</taxon>
        <taxon>Dalbergieae</taxon>
        <taxon>Pterocarpus clade</taxon>
        <taxon>Stylosanthes</taxon>
    </lineage>
</organism>
<dbReference type="Pfam" id="PF23256">
    <property type="entry name" value="CHX17_2nd"/>
    <property type="match status" value="1"/>
</dbReference>
<keyword evidence="7" id="KW-0406">Ion transport</keyword>
<gene>
    <name evidence="14" type="ORF">PIB30_050047</name>
</gene>
<feature type="domain" description="Cation/H(+) antiporter central" evidence="12">
    <location>
        <begin position="374"/>
        <end position="510"/>
    </location>
</feature>
<keyword evidence="15" id="KW-1185">Reference proteome</keyword>
<dbReference type="InterPro" id="IPR057290">
    <property type="entry name" value="CHX17_C"/>
</dbReference>
<feature type="domain" description="Cation/H(+) antiporter C-terminal" evidence="13">
    <location>
        <begin position="516"/>
        <end position="682"/>
    </location>
</feature>
<evidence type="ECO:0000256" key="2">
    <source>
        <dbReference type="ARBA" id="ARBA00022448"/>
    </source>
</evidence>
<evidence type="ECO:0000256" key="10">
    <source>
        <dbReference type="SAM" id="Phobius"/>
    </source>
</evidence>
<dbReference type="PANTHER" id="PTHR32468:SF110">
    <property type="entry name" value="CATION_H+ EXCHANGER 3"/>
    <property type="match status" value="1"/>
</dbReference>
<feature type="domain" description="Cation/H+ exchanger transmembrane" evidence="11">
    <location>
        <begin position="1"/>
        <end position="314"/>
    </location>
</feature>
<feature type="transmembrane region" description="Helical" evidence="10">
    <location>
        <begin position="87"/>
        <end position="111"/>
    </location>
</feature>
<evidence type="ECO:0000256" key="4">
    <source>
        <dbReference type="ARBA" id="ARBA00022692"/>
    </source>
</evidence>
<keyword evidence="8 10" id="KW-0472">Membrane</keyword>
<dbReference type="InterPro" id="IPR050794">
    <property type="entry name" value="CPA2_transporter"/>
</dbReference>
<dbReference type="Proteomes" id="UP001341840">
    <property type="component" value="Unassembled WGS sequence"/>
</dbReference>
<dbReference type="Gene3D" id="1.20.1530.20">
    <property type="match status" value="1"/>
</dbReference>
<proteinExistence type="inferred from homology"/>
<keyword evidence="4 10" id="KW-0812">Transmembrane</keyword>
<evidence type="ECO:0000256" key="3">
    <source>
        <dbReference type="ARBA" id="ARBA00022538"/>
    </source>
</evidence>
<evidence type="ECO:0000256" key="9">
    <source>
        <dbReference type="ARBA" id="ARBA00038341"/>
    </source>
</evidence>
<dbReference type="InterPro" id="IPR057291">
    <property type="entry name" value="CHX17_2nd"/>
</dbReference>
<dbReference type="InterPro" id="IPR006153">
    <property type="entry name" value="Cation/H_exchanger_TM"/>
</dbReference>
<feature type="transmembrane region" description="Helical" evidence="10">
    <location>
        <begin position="233"/>
        <end position="258"/>
    </location>
</feature>
<comment type="caution">
    <text evidence="14">The sequence shown here is derived from an EMBL/GenBank/DDBJ whole genome shotgun (WGS) entry which is preliminary data.</text>
</comment>
<dbReference type="EMBL" id="JASCZI010000341">
    <property type="protein sequence ID" value="MED6111179.1"/>
    <property type="molecule type" value="Genomic_DNA"/>
</dbReference>
<dbReference type="Pfam" id="PF23259">
    <property type="entry name" value="CHX17_C"/>
    <property type="match status" value="1"/>
</dbReference>
<evidence type="ECO:0008006" key="16">
    <source>
        <dbReference type="Google" id="ProtNLM"/>
    </source>
</evidence>
<accession>A0ABU6QH26</accession>
<protein>
    <recommendedName>
        <fullName evidence="16">Cation/H+ exchanger domain-containing protein</fullName>
    </recommendedName>
</protein>
<evidence type="ECO:0000259" key="11">
    <source>
        <dbReference type="Pfam" id="PF00999"/>
    </source>
</evidence>
<evidence type="ECO:0000313" key="14">
    <source>
        <dbReference type="EMBL" id="MED6111179.1"/>
    </source>
</evidence>
<evidence type="ECO:0000259" key="12">
    <source>
        <dbReference type="Pfam" id="PF23256"/>
    </source>
</evidence>
<feature type="transmembrane region" description="Helical" evidence="10">
    <location>
        <begin position="265"/>
        <end position="285"/>
    </location>
</feature>
<dbReference type="PANTHER" id="PTHR32468">
    <property type="entry name" value="CATION/H + ANTIPORTER"/>
    <property type="match status" value="1"/>
</dbReference>
<evidence type="ECO:0000259" key="13">
    <source>
        <dbReference type="Pfam" id="PF23259"/>
    </source>
</evidence>
<feature type="transmembrane region" description="Helical" evidence="10">
    <location>
        <begin position="155"/>
        <end position="175"/>
    </location>
</feature>
<evidence type="ECO:0000256" key="8">
    <source>
        <dbReference type="ARBA" id="ARBA00023136"/>
    </source>
</evidence>
<name>A0ABU6QH26_9FABA</name>
<comment type="similarity">
    <text evidence="9">Belongs to the monovalent cation:proton antiporter 2 (CPA2) transporter (TC 2.A.37) family. CHX (TC 2.A.37.4) subfamily.</text>
</comment>
<evidence type="ECO:0000256" key="5">
    <source>
        <dbReference type="ARBA" id="ARBA00022958"/>
    </source>
</evidence>
<keyword evidence="2" id="KW-0813">Transport</keyword>
<reference evidence="14 15" key="1">
    <citation type="journal article" date="2023" name="Plants (Basel)">
        <title>Bridging the Gap: Combining Genomics and Transcriptomics Approaches to Understand Stylosanthes scabra, an Orphan Legume from the Brazilian Caatinga.</title>
        <authorList>
            <person name="Ferreira-Neto J.R.C."/>
            <person name="da Silva M.D."/>
            <person name="Binneck E."/>
            <person name="de Melo N.F."/>
            <person name="da Silva R.H."/>
            <person name="de Melo A.L.T.M."/>
            <person name="Pandolfi V."/>
            <person name="Bustamante F.O."/>
            <person name="Brasileiro-Vidal A.C."/>
            <person name="Benko-Iseppon A.M."/>
        </authorList>
    </citation>
    <scope>NUCLEOTIDE SEQUENCE [LARGE SCALE GENOMIC DNA]</scope>
    <source>
        <tissue evidence="14">Leaves</tissue>
    </source>
</reference>
<evidence type="ECO:0000313" key="15">
    <source>
        <dbReference type="Proteomes" id="UP001341840"/>
    </source>
</evidence>
<keyword evidence="6 10" id="KW-1133">Transmembrane helix</keyword>
<feature type="transmembrane region" description="Helical" evidence="10">
    <location>
        <begin position="117"/>
        <end position="135"/>
    </location>
</feature>
<evidence type="ECO:0000256" key="1">
    <source>
        <dbReference type="ARBA" id="ARBA00004141"/>
    </source>
</evidence>
<feature type="transmembrane region" description="Helical" evidence="10">
    <location>
        <begin position="55"/>
        <end position="75"/>
    </location>
</feature>
<dbReference type="Pfam" id="PF00999">
    <property type="entry name" value="Na_H_Exchanger"/>
    <property type="match status" value="1"/>
</dbReference>
<feature type="transmembrane region" description="Helical" evidence="10">
    <location>
        <begin position="297"/>
        <end position="319"/>
    </location>
</feature>
<feature type="transmembrane region" description="Helical" evidence="10">
    <location>
        <begin position="12"/>
        <end position="35"/>
    </location>
</feature>
<sequence length="704" mass="78575">MNLDTILKAKKESISIAIAGIIFPFLTGSGLYALHRKFYINNNSFHLEEISTHAYLMWSLILTVTGFPNLVEILSELKLHYTGLGKVALTAAMISDTYNWILFALLIPFSSLDISNAIYSIISTSLFIVVCIFLVRPIITKYLEQKTEENELDEYVLLFVVMGLLLCSNITDILGTHDIVGAFVYGLILPHGKFADFVMSVSDDFGGGFLASVYFSGTGMRFMIKSVLTHANWALSLLVVLLLCVTKILGTLFATFLFGRPTKDGFAIGLLLNTKGALALILLSIAWDKLIFFVPTYAVLTTSVLLMTMVVSPIINMIFKPRKRFQQTKLRTIQKLRLDAELRIVACVHSNSHATSIINLIELFNATRLSPIYIFSLYLVEITNRATALVVAHMEKPTPKLGTQNTLTESQVELENITFNFHSFGNRDDRDAFTVQTTSVVSAYETIHEDVFNSARERGASLILLPFHKHLSPNGNLLETTNAVYRDINKNVMQDAPCSVGIFVDRNLGSFPKTNLRIFMLFVGGPNDREALAIAWKMAKHRNVQLSMIRICLTDEAAEVDQSVHSEEALQGMLSYVMDNEKQKELDEEYINKFRYSAVNNEDSISYSEVDIRTGEDVPRILKEVDQQGCDLYIVGQGNGRNSRIFSNLLEWCECLELGVIGDILASNIFGSSSSVLVVQQYGFGGMQFGKNNNAFGSLLVKTE</sequence>
<comment type="subcellular location">
    <subcellularLocation>
        <location evidence="1">Membrane</location>
        <topology evidence="1">Multi-pass membrane protein</topology>
    </subcellularLocation>
</comment>
<keyword evidence="5" id="KW-0630">Potassium</keyword>
<evidence type="ECO:0000256" key="6">
    <source>
        <dbReference type="ARBA" id="ARBA00022989"/>
    </source>
</evidence>
<dbReference type="InterPro" id="IPR038770">
    <property type="entry name" value="Na+/solute_symporter_sf"/>
</dbReference>
<keyword evidence="3" id="KW-0633">Potassium transport</keyword>
<evidence type="ECO:0000256" key="7">
    <source>
        <dbReference type="ARBA" id="ARBA00023065"/>
    </source>
</evidence>